<protein>
    <submittedName>
        <fullName evidence="1">Uncharacterized protein</fullName>
    </submittedName>
</protein>
<proteinExistence type="predicted"/>
<accession>A0A8S3G2H3</accession>
<organism evidence="1 2">
    <name type="scientific">Rotaria magnacalcarata</name>
    <dbReference type="NCBI Taxonomy" id="392030"/>
    <lineage>
        <taxon>Eukaryota</taxon>
        <taxon>Metazoa</taxon>
        <taxon>Spiralia</taxon>
        <taxon>Gnathifera</taxon>
        <taxon>Rotifera</taxon>
        <taxon>Eurotatoria</taxon>
        <taxon>Bdelloidea</taxon>
        <taxon>Philodinida</taxon>
        <taxon>Philodinidae</taxon>
        <taxon>Rotaria</taxon>
    </lineage>
</organism>
<comment type="caution">
    <text evidence="1">The sequence shown here is derived from an EMBL/GenBank/DDBJ whole genome shotgun (WGS) entry which is preliminary data.</text>
</comment>
<reference evidence="1" key="1">
    <citation type="submission" date="2021-02" db="EMBL/GenBank/DDBJ databases">
        <authorList>
            <person name="Nowell W R."/>
        </authorList>
    </citation>
    <scope>NUCLEOTIDE SEQUENCE</scope>
</reference>
<name>A0A8S3G2H3_9BILA</name>
<sequence length="14" mass="1600">VDKNRSSIGNLHIF</sequence>
<gene>
    <name evidence="1" type="ORF">SMN809_LOCUS63767</name>
</gene>
<dbReference type="EMBL" id="CAJOBI010280041">
    <property type="protein sequence ID" value="CAF5148333.1"/>
    <property type="molecule type" value="Genomic_DNA"/>
</dbReference>
<feature type="non-terminal residue" evidence="1">
    <location>
        <position position="1"/>
    </location>
</feature>
<evidence type="ECO:0000313" key="2">
    <source>
        <dbReference type="Proteomes" id="UP000676336"/>
    </source>
</evidence>
<dbReference type="Proteomes" id="UP000676336">
    <property type="component" value="Unassembled WGS sequence"/>
</dbReference>
<evidence type="ECO:0000313" key="1">
    <source>
        <dbReference type="EMBL" id="CAF5148333.1"/>
    </source>
</evidence>